<dbReference type="PROSITE" id="PS50105">
    <property type="entry name" value="SAM_DOMAIN"/>
    <property type="match status" value="1"/>
</dbReference>
<feature type="compositionally biased region" description="Basic and acidic residues" evidence="2">
    <location>
        <begin position="185"/>
        <end position="195"/>
    </location>
</feature>
<sequence length="281" mass="31614">MAELQPPEGTTTINGGGPIITVSDNLAPSLASKRQRRPSVRLGDIGDQPATLSYDHHYHLPKRTKQWHDLPKYRNPTHRDTGKSSKTRPLMTLGNNDNNHELLEIDDKKSKRGGGATKRVRTNWVSSKVDEGIEEKFSGDEEGYRDFDPLVSESPLREGEHSPIHSLDNPGVNDSDRKRRTMRSRVSESRDHEGVELDGLDEPLSDTDARDWRCRSLEDGIQMWLNGLGLSRYAPVFEIHEVDEDVLPLLTLDDLKDMGINAVGSRRKLYSAIQKLAKGFS</sequence>
<feature type="domain" description="SAM" evidence="3">
    <location>
        <begin position="219"/>
        <end position="279"/>
    </location>
</feature>
<feature type="region of interest" description="Disordered" evidence="2">
    <location>
        <begin position="25"/>
        <end position="119"/>
    </location>
</feature>
<gene>
    <name evidence="4" type="ORF">GIB67_009482</name>
</gene>
<accession>A0A7J7N398</accession>
<keyword evidence="1" id="KW-0677">Repeat</keyword>
<organism evidence="4 5">
    <name type="scientific">Kingdonia uniflora</name>
    <dbReference type="NCBI Taxonomy" id="39325"/>
    <lineage>
        <taxon>Eukaryota</taxon>
        <taxon>Viridiplantae</taxon>
        <taxon>Streptophyta</taxon>
        <taxon>Embryophyta</taxon>
        <taxon>Tracheophyta</taxon>
        <taxon>Spermatophyta</taxon>
        <taxon>Magnoliopsida</taxon>
        <taxon>Ranunculales</taxon>
        <taxon>Circaeasteraceae</taxon>
        <taxon>Kingdonia</taxon>
    </lineage>
</organism>
<keyword evidence="5" id="KW-1185">Reference proteome</keyword>
<dbReference type="Proteomes" id="UP000541444">
    <property type="component" value="Unassembled WGS sequence"/>
</dbReference>
<feature type="compositionally biased region" description="Basic and acidic residues" evidence="2">
    <location>
        <begin position="136"/>
        <end position="148"/>
    </location>
</feature>
<dbReference type="EMBL" id="JACGCM010001129">
    <property type="protein sequence ID" value="KAF6161603.1"/>
    <property type="molecule type" value="Genomic_DNA"/>
</dbReference>
<evidence type="ECO:0000256" key="1">
    <source>
        <dbReference type="ARBA" id="ARBA00022737"/>
    </source>
</evidence>
<dbReference type="Gene3D" id="1.10.150.50">
    <property type="entry name" value="Transcription Factor, Ets-1"/>
    <property type="match status" value="1"/>
</dbReference>
<feature type="compositionally biased region" description="Low complexity" evidence="2">
    <location>
        <begin position="1"/>
        <end position="13"/>
    </location>
</feature>
<evidence type="ECO:0000256" key="2">
    <source>
        <dbReference type="SAM" id="MobiDB-lite"/>
    </source>
</evidence>
<reference evidence="4 5" key="1">
    <citation type="journal article" date="2020" name="IScience">
        <title>Genome Sequencing of the Endangered Kingdonia uniflora (Circaeasteraceae, Ranunculales) Reveals Potential Mechanisms of Evolutionary Specialization.</title>
        <authorList>
            <person name="Sun Y."/>
            <person name="Deng T."/>
            <person name="Zhang A."/>
            <person name="Moore M.J."/>
            <person name="Landis J.B."/>
            <person name="Lin N."/>
            <person name="Zhang H."/>
            <person name="Zhang X."/>
            <person name="Huang J."/>
            <person name="Zhang X."/>
            <person name="Sun H."/>
            <person name="Wang H."/>
        </authorList>
    </citation>
    <scope>NUCLEOTIDE SEQUENCE [LARGE SCALE GENOMIC DNA]</scope>
    <source>
        <strain evidence="4">TB1705</strain>
        <tissue evidence="4">Leaf</tissue>
    </source>
</reference>
<feature type="region of interest" description="Disordered" evidence="2">
    <location>
        <begin position="1"/>
        <end position="20"/>
    </location>
</feature>
<dbReference type="Pfam" id="PF07647">
    <property type="entry name" value="SAM_2"/>
    <property type="match status" value="1"/>
</dbReference>
<dbReference type="PANTHER" id="PTHR10627:SF69">
    <property type="entry name" value="PROTEIN BICAUDAL C"/>
    <property type="match status" value="1"/>
</dbReference>
<dbReference type="InterPro" id="IPR001660">
    <property type="entry name" value="SAM"/>
</dbReference>
<evidence type="ECO:0000259" key="3">
    <source>
        <dbReference type="PROSITE" id="PS50105"/>
    </source>
</evidence>
<proteinExistence type="predicted"/>
<protein>
    <recommendedName>
        <fullName evidence="3">SAM domain-containing protein</fullName>
    </recommendedName>
</protein>
<comment type="caution">
    <text evidence="4">The sequence shown here is derived from an EMBL/GenBank/DDBJ whole genome shotgun (WGS) entry which is preliminary data.</text>
</comment>
<dbReference type="CDD" id="cd09487">
    <property type="entry name" value="SAM_superfamily"/>
    <property type="match status" value="1"/>
</dbReference>
<dbReference type="InterPro" id="IPR013761">
    <property type="entry name" value="SAM/pointed_sf"/>
</dbReference>
<feature type="region of interest" description="Disordered" evidence="2">
    <location>
        <begin position="136"/>
        <end position="202"/>
    </location>
</feature>
<feature type="compositionally biased region" description="Basic and acidic residues" evidence="2">
    <location>
        <begin position="66"/>
        <end position="83"/>
    </location>
</feature>
<dbReference type="SUPFAM" id="SSF47769">
    <property type="entry name" value="SAM/Pointed domain"/>
    <property type="match status" value="1"/>
</dbReference>
<feature type="compositionally biased region" description="Basic and acidic residues" evidence="2">
    <location>
        <begin position="98"/>
        <end position="109"/>
    </location>
</feature>
<name>A0A7J7N398_9MAGN</name>
<dbReference type="SMART" id="SM00454">
    <property type="entry name" value="SAM"/>
    <property type="match status" value="1"/>
</dbReference>
<dbReference type="PANTHER" id="PTHR10627">
    <property type="entry name" value="SCP160"/>
    <property type="match status" value="1"/>
</dbReference>
<dbReference type="AlphaFoldDB" id="A0A7J7N398"/>
<evidence type="ECO:0000313" key="4">
    <source>
        <dbReference type="EMBL" id="KAF6161603.1"/>
    </source>
</evidence>
<dbReference type="OrthoDB" id="539213at2759"/>
<evidence type="ECO:0000313" key="5">
    <source>
        <dbReference type="Proteomes" id="UP000541444"/>
    </source>
</evidence>